<feature type="compositionally biased region" description="Polar residues" evidence="1">
    <location>
        <begin position="17"/>
        <end position="27"/>
    </location>
</feature>
<dbReference type="EMBL" id="JAABOA010005107">
    <property type="protein sequence ID" value="KAF9577237.1"/>
    <property type="molecule type" value="Genomic_DNA"/>
</dbReference>
<dbReference type="AlphaFoldDB" id="A0A9P6FKQ9"/>
<feature type="non-terminal residue" evidence="2">
    <location>
        <position position="343"/>
    </location>
</feature>
<feature type="region of interest" description="Disordered" evidence="1">
    <location>
        <begin position="291"/>
        <end position="324"/>
    </location>
</feature>
<sequence>MPSREEAHSSVVEVDNKSQSSISSVTTGGHLLKMNNTDPQRQKAKVLDTDIADRNSDPLALPTMPPELHHDPTQFSIQYPARRNSVRRYSRDVEPNSSEHAHSKSSLITMPTVPSASTSLSSTLSSPSSSSLFDNSIDPPLPLPMNPRVNAIYYDKNESPVVVEMKPLNHDRSQSRSNSISKLSSRSDNSTTGPSTSSFFYGWFQLPPSLSGGSNWVRPTLAVASQEQKKYQDQLYNDLSHNPRSSIPVMFYTSTEPTGDPSKAELGQQSSEEEDVLHVSVEPEHRDAIEVSEANPGHIDQPISSPFTLDNPDDDDPAENEWRSLDLESVFIERRPNDAMTRT</sequence>
<organism evidence="2 3">
    <name type="scientific">Lunasporangiospora selenospora</name>
    <dbReference type="NCBI Taxonomy" id="979761"/>
    <lineage>
        <taxon>Eukaryota</taxon>
        <taxon>Fungi</taxon>
        <taxon>Fungi incertae sedis</taxon>
        <taxon>Mucoromycota</taxon>
        <taxon>Mortierellomycotina</taxon>
        <taxon>Mortierellomycetes</taxon>
        <taxon>Mortierellales</taxon>
        <taxon>Mortierellaceae</taxon>
        <taxon>Lunasporangiospora</taxon>
    </lineage>
</organism>
<comment type="caution">
    <text evidence="2">The sequence shown here is derived from an EMBL/GenBank/DDBJ whole genome shotgun (WGS) entry which is preliminary data.</text>
</comment>
<feature type="compositionally biased region" description="Low complexity" evidence="1">
    <location>
        <begin position="111"/>
        <end position="132"/>
    </location>
</feature>
<feature type="region of interest" description="Disordered" evidence="1">
    <location>
        <begin position="1"/>
        <end position="140"/>
    </location>
</feature>
<dbReference type="OrthoDB" id="2424039at2759"/>
<name>A0A9P6FKQ9_9FUNG</name>
<evidence type="ECO:0000256" key="1">
    <source>
        <dbReference type="SAM" id="MobiDB-lite"/>
    </source>
</evidence>
<feature type="compositionally biased region" description="Basic and acidic residues" evidence="1">
    <location>
        <begin position="89"/>
        <end position="102"/>
    </location>
</feature>
<protein>
    <submittedName>
        <fullName evidence="2">Uncharacterized protein</fullName>
    </submittedName>
</protein>
<keyword evidence="3" id="KW-1185">Reference proteome</keyword>
<evidence type="ECO:0000313" key="3">
    <source>
        <dbReference type="Proteomes" id="UP000780801"/>
    </source>
</evidence>
<gene>
    <name evidence="2" type="ORF">BGW38_007690</name>
</gene>
<evidence type="ECO:0000313" key="2">
    <source>
        <dbReference type="EMBL" id="KAF9577237.1"/>
    </source>
</evidence>
<reference evidence="2" key="1">
    <citation type="journal article" date="2020" name="Fungal Divers.">
        <title>Resolving the Mortierellaceae phylogeny through synthesis of multi-gene phylogenetics and phylogenomics.</title>
        <authorList>
            <person name="Vandepol N."/>
            <person name="Liber J."/>
            <person name="Desiro A."/>
            <person name="Na H."/>
            <person name="Kennedy M."/>
            <person name="Barry K."/>
            <person name="Grigoriev I.V."/>
            <person name="Miller A.N."/>
            <person name="O'Donnell K."/>
            <person name="Stajich J.E."/>
            <person name="Bonito G."/>
        </authorList>
    </citation>
    <scope>NUCLEOTIDE SEQUENCE</scope>
    <source>
        <strain evidence="2">KOD1015</strain>
    </source>
</reference>
<accession>A0A9P6FKQ9</accession>
<feature type="compositionally biased region" description="Basic and acidic residues" evidence="1">
    <location>
        <begin position="45"/>
        <end position="56"/>
    </location>
</feature>
<feature type="region of interest" description="Disordered" evidence="1">
    <location>
        <begin position="166"/>
        <end position="194"/>
    </location>
</feature>
<dbReference type="Proteomes" id="UP000780801">
    <property type="component" value="Unassembled WGS sequence"/>
</dbReference>
<feature type="region of interest" description="Disordered" evidence="1">
    <location>
        <begin position="254"/>
        <end position="278"/>
    </location>
</feature>
<feature type="compositionally biased region" description="Low complexity" evidence="1">
    <location>
        <begin position="175"/>
        <end position="190"/>
    </location>
</feature>
<proteinExistence type="predicted"/>